<dbReference type="Pfam" id="PF00084">
    <property type="entry name" value="Sushi"/>
    <property type="match status" value="3"/>
</dbReference>
<dbReference type="CDD" id="cd00033">
    <property type="entry name" value="CCP"/>
    <property type="match status" value="3"/>
</dbReference>
<dbReference type="InterPro" id="IPR000436">
    <property type="entry name" value="Sushi_SCR_CCP_dom"/>
</dbReference>
<evidence type="ECO:0000256" key="5">
    <source>
        <dbReference type="PROSITE-ProRule" id="PRU00302"/>
    </source>
</evidence>
<keyword evidence="4" id="KW-0325">Glycoprotein</keyword>
<evidence type="ECO:0000313" key="8">
    <source>
        <dbReference type="Proteomes" id="UP001163046"/>
    </source>
</evidence>
<evidence type="ECO:0000256" key="3">
    <source>
        <dbReference type="ARBA" id="ARBA00023157"/>
    </source>
</evidence>
<dbReference type="PANTHER" id="PTHR19325">
    <property type="entry name" value="COMPLEMENT COMPONENT-RELATED SUSHI DOMAIN-CONTAINING"/>
    <property type="match status" value="1"/>
</dbReference>
<accession>A0A9W9YIX6</accession>
<dbReference type="OrthoDB" id="5804959at2759"/>
<reference evidence="7" key="1">
    <citation type="submission" date="2023-01" db="EMBL/GenBank/DDBJ databases">
        <title>Genome assembly of the deep-sea coral Lophelia pertusa.</title>
        <authorList>
            <person name="Herrera S."/>
            <person name="Cordes E."/>
        </authorList>
    </citation>
    <scope>NUCLEOTIDE SEQUENCE</scope>
    <source>
        <strain evidence="7">USNM1676648</strain>
        <tissue evidence="7">Polyp</tissue>
    </source>
</reference>
<dbReference type="PANTHER" id="PTHR19325:SF560">
    <property type="entry name" value="SUSHI, VON WILLEBRAND FACTOR TYPE A, EGF AND PENTRAXIN DOMAIN-CONTAINING PROTEIN 1"/>
    <property type="match status" value="1"/>
</dbReference>
<feature type="domain" description="Sushi" evidence="6">
    <location>
        <begin position="120"/>
        <end position="181"/>
    </location>
</feature>
<comment type="caution">
    <text evidence="7">The sequence shown here is derived from an EMBL/GenBank/DDBJ whole genome shotgun (WGS) entry which is preliminary data.</text>
</comment>
<dbReference type="Proteomes" id="UP001163046">
    <property type="component" value="Unassembled WGS sequence"/>
</dbReference>
<dbReference type="InterPro" id="IPR035976">
    <property type="entry name" value="Sushi/SCR/CCP_sf"/>
</dbReference>
<gene>
    <name evidence="7" type="ORF">OS493_033387</name>
</gene>
<dbReference type="Gene3D" id="2.10.70.10">
    <property type="entry name" value="Complement Module, domain 1"/>
    <property type="match status" value="3"/>
</dbReference>
<dbReference type="InterPro" id="IPR050350">
    <property type="entry name" value="Compl-Cell_Adhes-Reg"/>
</dbReference>
<keyword evidence="1 5" id="KW-0768">Sushi</keyword>
<organism evidence="7 8">
    <name type="scientific">Desmophyllum pertusum</name>
    <dbReference type="NCBI Taxonomy" id="174260"/>
    <lineage>
        <taxon>Eukaryota</taxon>
        <taxon>Metazoa</taxon>
        <taxon>Cnidaria</taxon>
        <taxon>Anthozoa</taxon>
        <taxon>Hexacorallia</taxon>
        <taxon>Scleractinia</taxon>
        <taxon>Caryophylliina</taxon>
        <taxon>Caryophylliidae</taxon>
        <taxon>Desmophyllum</taxon>
    </lineage>
</organism>
<evidence type="ECO:0000256" key="2">
    <source>
        <dbReference type="ARBA" id="ARBA00022737"/>
    </source>
</evidence>
<sequence>YECTPSTYKDFDGYAPTCTACPANSGHQLTGSKTILDCKCFTGYSGKPENGEDCTIRNCETLVAPANGKITGHCYRTYGSSCTFECSEGYEITGTATRTCTVKAGDIMDWSGTTVTCTVIRCPIQTVINADPPTGTCTDPSPVYRTDCSYACRTGYNIKGSKKITCQLDKNWSPAAPTCEQVTCPALPKAAVGTYYPATCDDGESPYPTTCELRCPSGYHISYLPTSIISDQRTCELNGTWEYRASTPTCKAPSTAEVLYTVSDDGGNENKNCSFRITIKMLLCVTGEFHMKSKEDPMRTPLVFPTR</sequence>
<feature type="domain" description="Sushi" evidence="6">
    <location>
        <begin position="182"/>
        <end position="252"/>
    </location>
</feature>
<protein>
    <recommendedName>
        <fullName evidence="6">Sushi domain-containing protein</fullName>
    </recommendedName>
</protein>
<dbReference type="EMBL" id="MU827345">
    <property type="protein sequence ID" value="KAJ7352845.1"/>
    <property type="molecule type" value="Genomic_DNA"/>
</dbReference>
<feature type="non-terminal residue" evidence="7">
    <location>
        <position position="307"/>
    </location>
</feature>
<dbReference type="AlphaFoldDB" id="A0A9W9YIX6"/>
<keyword evidence="3 5" id="KW-1015">Disulfide bond</keyword>
<keyword evidence="2" id="KW-0677">Repeat</keyword>
<proteinExistence type="predicted"/>
<dbReference type="SMART" id="SM00032">
    <property type="entry name" value="CCP"/>
    <property type="match status" value="3"/>
</dbReference>
<keyword evidence="8" id="KW-1185">Reference proteome</keyword>
<evidence type="ECO:0000313" key="7">
    <source>
        <dbReference type="EMBL" id="KAJ7352845.1"/>
    </source>
</evidence>
<comment type="caution">
    <text evidence="5">Lacks conserved residue(s) required for the propagation of feature annotation.</text>
</comment>
<dbReference type="PROSITE" id="PS50923">
    <property type="entry name" value="SUSHI"/>
    <property type="match status" value="3"/>
</dbReference>
<feature type="disulfide bond" evidence="5">
    <location>
        <begin position="152"/>
        <end position="179"/>
    </location>
</feature>
<evidence type="ECO:0000256" key="1">
    <source>
        <dbReference type="ARBA" id="ARBA00022659"/>
    </source>
</evidence>
<evidence type="ECO:0000259" key="6">
    <source>
        <dbReference type="PROSITE" id="PS50923"/>
    </source>
</evidence>
<dbReference type="SUPFAM" id="SSF57535">
    <property type="entry name" value="Complement control module/SCR domain"/>
    <property type="match status" value="3"/>
</dbReference>
<feature type="domain" description="Sushi" evidence="6">
    <location>
        <begin position="57"/>
        <end position="119"/>
    </location>
</feature>
<evidence type="ECO:0000256" key="4">
    <source>
        <dbReference type="ARBA" id="ARBA00023180"/>
    </source>
</evidence>
<name>A0A9W9YIX6_9CNID</name>